<protein>
    <recommendedName>
        <fullName evidence="3">DUF3082 domain-containing protein</fullName>
    </recommendedName>
</protein>
<accession>B1X422</accession>
<organism evidence="2">
    <name type="scientific">Paulinella chromatophora</name>
    <dbReference type="NCBI Taxonomy" id="39717"/>
    <lineage>
        <taxon>Eukaryota</taxon>
        <taxon>Sar</taxon>
        <taxon>Rhizaria</taxon>
        <taxon>Cercozoa</taxon>
        <taxon>Imbricatea</taxon>
        <taxon>Silicofilosea</taxon>
        <taxon>Euglyphida</taxon>
        <taxon>Paulinellidae</taxon>
        <taxon>Paulinella</taxon>
    </lineage>
</organism>
<feature type="transmembrane region" description="Helical" evidence="1">
    <location>
        <begin position="89"/>
        <end position="113"/>
    </location>
</feature>
<dbReference type="RefSeq" id="YP_002048901.1">
    <property type="nucleotide sequence ID" value="NC_011087.1"/>
</dbReference>
<keyword evidence="1" id="KW-0472">Membrane</keyword>
<feature type="transmembrane region" description="Helical" evidence="1">
    <location>
        <begin position="39"/>
        <end position="57"/>
    </location>
</feature>
<dbReference type="Pfam" id="PF11282">
    <property type="entry name" value="DUF3082"/>
    <property type="match status" value="1"/>
</dbReference>
<name>B1X422_PAUCH</name>
<proteinExistence type="predicted"/>
<dbReference type="GeneID" id="6481620"/>
<dbReference type="AlphaFoldDB" id="B1X422"/>
<dbReference type="InterPro" id="IPR021434">
    <property type="entry name" value="DUF3082"/>
</dbReference>
<reference evidence="2" key="1">
    <citation type="submission" date="2007-08" db="EMBL/GenBank/DDBJ databases">
        <authorList>
            <person name="Gloeckner G."/>
            <person name="Nowack E."/>
            <person name="Melkonian M."/>
        </authorList>
    </citation>
    <scope>NUCLEOTIDE SEQUENCE</scope>
</reference>
<reference evidence="2" key="2">
    <citation type="journal article" date="2008" name="Curr. Biol.">
        <title>Chromatophore genome sequence of Paulinella sheds light on acquisition of photosynthesis by eukaryotes.</title>
        <authorList>
            <person name="Nowack E.C.M."/>
            <person name="Melkonian M."/>
            <person name="Gloeckner G."/>
        </authorList>
    </citation>
    <scope>NUCLEOTIDE SEQUENCE [LARGE SCALE GENOMIC DNA]</scope>
</reference>
<dbReference type="EMBL" id="CP000815">
    <property type="protein sequence ID" value="ACB42691.1"/>
    <property type="molecule type" value="Genomic_DNA"/>
</dbReference>
<sequence>MSNLENGNSNELIKTIKAISNHASNNLNKSNENQAKGRSLNFLSGSLTSILLAWLSLKLSQEAIKYFFYHPSTSSSIIAINIAKALKTLAIGMTFLATFSFTFIGFGLFLVFIRSLLPSDKRDSC</sequence>
<keyword evidence="2" id="KW-0934">Plastid</keyword>
<keyword evidence="1" id="KW-1133">Transmembrane helix</keyword>
<evidence type="ECO:0000256" key="1">
    <source>
        <dbReference type="SAM" id="Phobius"/>
    </source>
</evidence>
<evidence type="ECO:0000313" key="2">
    <source>
        <dbReference type="EMBL" id="ACB42691.1"/>
    </source>
</evidence>
<keyword evidence="1" id="KW-0812">Transmembrane</keyword>
<evidence type="ECO:0008006" key="3">
    <source>
        <dbReference type="Google" id="ProtNLM"/>
    </source>
</evidence>
<gene>
    <name evidence="2" type="ordered locus">PCC_0242</name>
</gene>
<geneLocation type="organellar chromatophore" evidence="2"/>